<evidence type="ECO:0000313" key="3">
    <source>
        <dbReference type="Proteomes" id="UP000255509"/>
    </source>
</evidence>
<dbReference type="AlphaFoldDB" id="A0A379W8P7"/>
<gene>
    <name evidence="2" type="primary">yciC_2</name>
    <name evidence="2" type="ORF">NCTC8258_03165</name>
</gene>
<reference evidence="2 3" key="1">
    <citation type="submission" date="2018-06" db="EMBL/GenBank/DDBJ databases">
        <authorList>
            <consortium name="Pathogen Informatics"/>
            <person name="Doyle S."/>
        </authorList>
    </citation>
    <scope>NUCLEOTIDE SEQUENCE [LARGE SCALE GENOMIC DNA]</scope>
    <source>
        <strain evidence="2 3">NCTC8258</strain>
    </source>
</reference>
<sequence>MSITAKSVYRDAGNFFRNQFITILLVSLLCAFITVVLGHAFSPSDAQIAQLSEGEHLAGSAGLFELVQNMTPEQQQILLRASAASTFSGLIGNAILAGGIILMIQLVQRDIGLARCALSAPAPLHCLNCLFLFF</sequence>
<evidence type="ECO:0000256" key="1">
    <source>
        <dbReference type="SAM" id="Phobius"/>
    </source>
</evidence>
<feature type="transmembrane region" description="Helical" evidence="1">
    <location>
        <begin position="87"/>
        <end position="107"/>
    </location>
</feature>
<organism evidence="2 3">
    <name type="scientific">Salmonella enterica I</name>
    <dbReference type="NCBI Taxonomy" id="59201"/>
    <lineage>
        <taxon>Bacteria</taxon>
        <taxon>Pseudomonadati</taxon>
        <taxon>Pseudomonadota</taxon>
        <taxon>Gammaproteobacteria</taxon>
        <taxon>Enterobacterales</taxon>
        <taxon>Enterobacteriaceae</taxon>
        <taxon>Salmonella</taxon>
    </lineage>
</organism>
<keyword evidence="1" id="KW-1133">Transmembrane helix</keyword>
<proteinExistence type="predicted"/>
<dbReference type="Proteomes" id="UP000255509">
    <property type="component" value="Unassembled WGS sequence"/>
</dbReference>
<keyword evidence="1" id="KW-0472">Membrane</keyword>
<accession>A0A379W8P7</accession>
<dbReference type="EMBL" id="UGXS01000004">
    <property type="protein sequence ID" value="SUH15438.1"/>
    <property type="molecule type" value="Genomic_DNA"/>
</dbReference>
<dbReference type="Pfam" id="PF06790">
    <property type="entry name" value="UPF0259"/>
    <property type="match status" value="1"/>
</dbReference>
<protein>
    <submittedName>
        <fullName evidence="2">Membrane protein YciC linked to IspA</fullName>
    </submittedName>
</protein>
<feature type="transmembrane region" description="Helical" evidence="1">
    <location>
        <begin position="20"/>
        <end position="41"/>
    </location>
</feature>
<keyword evidence="1" id="KW-0812">Transmembrane</keyword>
<evidence type="ECO:0000313" key="2">
    <source>
        <dbReference type="EMBL" id="SUH15438.1"/>
    </source>
</evidence>
<name>A0A379W8P7_SALET</name>